<feature type="domain" description="Glycosyl transferase family 1" evidence="2">
    <location>
        <begin position="196"/>
        <end position="341"/>
    </location>
</feature>
<feature type="domain" description="Glycosyltransferase subfamily 4-like N-terminal" evidence="3">
    <location>
        <begin position="9"/>
        <end position="176"/>
    </location>
</feature>
<protein>
    <submittedName>
        <fullName evidence="4">Glycosyltransferase family 4 protein</fullName>
    </submittedName>
</protein>
<dbReference type="PANTHER" id="PTHR46401:SF2">
    <property type="entry name" value="GLYCOSYLTRANSFERASE WBBK-RELATED"/>
    <property type="match status" value="1"/>
</dbReference>
<dbReference type="Gene3D" id="3.40.50.2000">
    <property type="entry name" value="Glycogen Phosphorylase B"/>
    <property type="match status" value="2"/>
</dbReference>
<dbReference type="EMBL" id="CP069620">
    <property type="protein sequence ID" value="UZH55504.1"/>
    <property type="molecule type" value="Genomic_DNA"/>
</dbReference>
<dbReference type="InterPro" id="IPR028098">
    <property type="entry name" value="Glyco_trans_4-like_N"/>
</dbReference>
<evidence type="ECO:0000259" key="2">
    <source>
        <dbReference type="Pfam" id="PF00534"/>
    </source>
</evidence>
<evidence type="ECO:0000313" key="4">
    <source>
        <dbReference type="EMBL" id="UZH55504.1"/>
    </source>
</evidence>
<dbReference type="SUPFAM" id="SSF53756">
    <property type="entry name" value="UDP-Glycosyltransferase/glycogen phosphorylase"/>
    <property type="match status" value="1"/>
</dbReference>
<evidence type="ECO:0000259" key="3">
    <source>
        <dbReference type="Pfam" id="PF13439"/>
    </source>
</evidence>
<evidence type="ECO:0000256" key="1">
    <source>
        <dbReference type="ARBA" id="ARBA00022679"/>
    </source>
</evidence>
<keyword evidence="5" id="KW-1185">Reference proteome</keyword>
<dbReference type="PANTHER" id="PTHR46401">
    <property type="entry name" value="GLYCOSYLTRANSFERASE WBBK-RELATED"/>
    <property type="match status" value="1"/>
</dbReference>
<evidence type="ECO:0000313" key="5">
    <source>
        <dbReference type="Proteomes" id="UP001163981"/>
    </source>
</evidence>
<dbReference type="RefSeq" id="WP_265163875.1">
    <property type="nucleotide sequence ID" value="NZ_CP069620.1"/>
</dbReference>
<sequence>MIDTLEGYGAERSLVEIACNLQEITPVFVHLYKGNALRTVLERNGIKVYSLNISSKYAYREAVKLLNPIIQKEKPDIIHSTLFRADMIARKLKRIHPEILLVGSFVSNSYGRNRYSQLPTVAGLKLFFTQIQDRLTSGNVDYFISNSHTIKQTNSRALGIPPDKIKVIYRGRDIARSEKKKKGNLESLKVQLNLINKKVFLNVGRLQKGKGQADLLRSFKKVSDKHDDARLIIAGEGPFREELENLIGELNLGLKVQLLGYREDIAELLAISNYFVFPSYYEGLPGALIEAIIAKKPLILSDIGENRECVPGENALFFKPGNIEGLTEKINEAIQTSTWEEKTEYSLQYAHKNFNITEISKHYESFYRKIVGTANAHH</sequence>
<keyword evidence="1" id="KW-0808">Transferase</keyword>
<organism evidence="4 5">
    <name type="scientific">Salinimicrobium tongyeongense</name>
    <dbReference type="NCBI Taxonomy" id="2809707"/>
    <lineage>
        <taxon>Bacteria</taxon>
        <taxon>Pseudomonadati</taxon>
        <taxon>Bacteroidota</taxon>
        <taxon>Flavobacteriia</taxon>
        <taxon>Flavobacteriales</taxon>
        <taxon>Flavobacteriaceae</taxon>
        <taxon>Salinimicrobium</taxon>
    </lineage>
</organism>
<reference evidence="4" key="1">
    <citation type="submission" date="2021-02" db="EMBL/GenBank/DDBJ databases">
        <title>Salinimicrobium sp. nov. isolated from seawater in Tongyeong, Republic of Korea.</title>
        <authorList>
            <person name="Lee S.-J."/>
        </authorList>
    </citation>
    <scope>NUCLEOTIDE SEQUENCE</scope>
    <source>
        <strain evidence="4">HN-2-9-2</strain>
    </source>
</reference>
<dbReference type="Pfam" id="PF13439">
    <property type="entry name" value="Glyco_transf_4"/>
    <property type="match status" value="1"/>
</dbReference>
<proteinExistence type="predicted"/>
<dbReference type="CDD" id="cd03801">
    <property type="entry name" value="GT4_PimA-like"/>
    <property type="match status" value="1"/>
</dbReference>
<name>A0ABY6NRH3_9FLAO</name>
<dbReference type="Pfam" id="PF00534">
    <property type="entry name" value="Glycos_transf_1"/>
    <property type="match status" value="1"/>
</dbReference>
<dbReference type="InterPro" id="IPR001296">
    <property type="entry name" value="Glyco_trans_1"/>
</dbReference>
<accession>A0ABY6NRH3</accession>
<dbReference type="Proteomes" id="UP001163981">
    <property type="component" value="Chromosome"/>
</dbReference>
<gene>
    <name evidence="4" type="ORF">JRG66_00985</name>
</gene>